<keyword evidence="2" id="KW-1185">Reference proteome</keyword>
<evidence type="ECO:0000313" key="1">
    <source>
        <dbReference type="EMBL" id="GMT26649.1"/>
    </source>
</evidence>
<name>A0AAV5WA01_9BILA</name>
<dbReference type="AlphaFoldDB" id="A0AAV5WA01"/>
<dbReference type="Proteomes" id="UP001432322">
    <property type="component" value="Unassembled WGS sequence"/>
</dbReference>
<comment type="caution">
    <text evidence="1">The sequence shown here is derived from an EMBL/GenBank/DDBJ whole genome shotgun (WGS) entry which is preliminary data.</text>
</comment>
<feature type="non-terminal residue" evidence="1">
    <location>
        <position position="1"/>
    </location>
</feature>
<evidence type="ECO:0000313" key="2">
    <source>
        <dbReference type="Proteomes" id="UP001432322"/>
    </source>
</evidence>
<feature type="non-terminal residue" evidence="1">
    <location>
        <position position="161"/>
    </location>
</feature>
<sequence length="161" mass="19024">ELMPTRAAEIVIEEQKLVNRDTCYGFSDEKLMELLDKGHTIRVQANLKDPDTLPRLIQEVITSDHIKEFHVIVCSDNFKRFHRRFIKKQDELHALFGVPNHTSGVFRRRGTKHYSDDCTVLAFDEWYMYLRVRDFMFEEEPLIAIVNGPMPDNVHELFETQ</sequence>
<reference evidence="1" key="1">
    <citation type="submission" date="2023-10" db="EMBL/GenBank/DDBJ databases">
        <title>Genome assembly of Pristionchus species.</title>
        <authorList>
            <person name="Yoshida K."/>
            <person name="Sommer R.J."/>
        </authorList>
    </citation>
    <scope>NUCLEOTIDE SEQUENCE</scope>
    <source>
        <strain evidence="1">RS5133</strain>
    </source>
</reference>
<accession>A0AAV5WA01</accession>
<organism evidence="1 2">
    <name type="scientific">Pristionchus fissidentatus</name>
    <dbReference type="NCBI Taxonomy" id="1538716"/>
    <lineage>
        <taxon>Eukaryota</taxon>
        <taxon>Metazoa</taxon>
        <taxon>Ecdysozoa</taxon>
        <taxon>Nematoda</taxon>
        <taxon>Chromadorea</taxon>
        <taxon>Rhabditida</taxon>
        <taxon>Rhabditina</taxon>
        <taxon>Diplogasteromorpha</taxon>
        <taxon>Diplogasteroidea</taxon>
        <taxon>Neodiplogasteridae</taxon>
        <taxon>Pristionchus</taxon>
    </lineage>
</organism>
<gene>
    <name evidence="1" type="ORF">PFISCL1PPCAC_17946</name>
</gene>
<dbReference type="EMBL" id="BTSY01000005">
    <property type="protein sequence ID" value="GMT26649.1"/>
    <property type="molecule type" value="Genomic_DNA"/>
</dbReference>
<proteinExistence type="predicted"/>
<protein>
    <submittedName>
        <fullName evidence="1">Uncharacterized protein</fullName>
    </submittedName>
</protein>